<reference evidence="1 2" key="1">
    <citation type="submission" date="2019-09" db="EMBL/GenBank/DDBJ databases">
        <title>Genome sequencing of strain KACC 21233.</title>
        <authorList>
            <person name="Heo J."/>
            <person name="Kim S.-J."/>
            <person name="Kim J.-S."/>
            <person name="Hong S.-B."/>
            <person name="Kwon S.-W."/>
        </authorList>
    </citation>
    <scope>NUCLEOTIDE SEQUENCE [LARGE SCALE GENOMIC DNA]</scope>
    <source>
        <strain evidence="1 2">KACC 21233</strain>
    </source>
</reference>
<accession>A0A5C1YLT3</accession>
<gene>
    <name evidence="1" type="ORF">FLP30_00715</name>
</gene>
<dbReference type="OrthoDB" id="9762420at2"/>
<keyword evidence="2" id="KW-1185">Reference proteome</keyword>
<evidence type="ECO:0000313" key="2">
    <source>
        <dbReference type="Proteomes" id="UP000324536"/>
    </source>
</evidence>
<evidence type="ECO:0000313" key="1">
    <source>
        <dbReference type="EMBL" id="QEO16458.1"/>
    </source>
</evidence>
<dbReference type="Proteomes" id="UP000324536">
    <property type="component" value="Chromosome"/>
</dbReference>
<sequence>MSDTSEKSSDTASILTAVPDSGGQKINSLIRLGVFDASVEKDVATPIADYPSGQGSKGTALWNNGILLYSNSATSLYSAKYTLVTAEKRSDVFGANVTFNYTNSGALKNIAWSDNGYGYGYNFGKADQFTVGATSSTVVGGTFSHSNTLSMASVGGISYSLKSQSALETAIKADFFRVGKLFAHCQSAQTIVKAESVNMQAGNEITMVVREPPPASILSTLKTADERSALLLQSANQFLQLATIALAESITQSQKTKTVKPRLETIFALTQSRDAILLLSLILSIGLRYKTKAAAIKGIVGVDGVGLEMDADSVLIACGAARIQLSKDGKIAFTGTDITMNGTSFNFATDSGATIGMAQGGGAAVTVTGEAVEMLATEATVVATAAAASVVQSNVAQAAAQRELVRAEGAMDDATAAVPPSLSQAPDAAPAPVAAAESALSAEQAAESMAAVAVKEAIETALIAAQQAVTAAESTAAATRASVLAVGKQEGANVQLGADSATVHAPMQAELATSATSLKVTPMAVKAS</sequence>
<dbReference type="EMBL" id="CP043506">
    <property type="protein sequence ID" value="QEO16458.1"/>
    <property type="molecule type" value="Genomic_DNA"/>
</dbReference>
<proteinExistence type="predicted"/>
<dbReference type="RefSeq" id="WP_149277899.1">
    <property type="nucleotide sequence ID" value="NZ_CP043506.1"/>
</dbReference>
<dbReference type="AlphaFoldDB" id="A0A5C1YLT3"/>
<organism evidence="1 2">
    <name type="scientific">Acetobacter vaccinii</name>
    <dbReference type="NCBI Taxonomy" id="2592655"/>
    <lineage>
        <taxon>Bacteria</taxon>
        <taxon>Pseudomonadati</taxon>
        <taxon>Pseudomonadota</taxon>
        <taxon>Alphaproteobacteria</taxon>
        <taxon>Acetobacterales</taxon>
        <taxon>Acetobacteraceae</taxon>
        <taxon>Acetobacter</taxon>
    </lineage>
</organism>
<name>A0A5C1YLT3_9PROT</name>
<protein>
    <submittedName>
        <fullName evidence="1">Uncharacterized protein</fullName>
    </submittedName>
</protein>
<dbReference type="KEGG" id="acek:FLP30_00715"/>